<keyword evidence="3" id="KW-1185">Reference proteome</keyword>
<reference evidence="2 3" key="1">
    <citation type="journal article" date="2016" name="Int. J. Syst. Evol. Microbiol.">
        <title>Arsenicitalea aurantiaca gen. nov., sp. nov., a new member of the family Hyphomicrobiaceae, isolated from high-arsenic sediment.</title>
        <authorList>
            <person name="Mu Y."/>
            <person name="Zhou L."/>
            <person name="Zeng X.C."/>
            <person name="Liu L."/>
            <person name="Pan Y."/>
            <person name="Chen X."/>
            <person name="Wang J."/>
            <person name="Li S."/>
            <person name="Li W.J."/>
            <person name="Wang Y."/>
        </authorList>
    </citation>
    <scope>NUCLEOTIDE SEQUENCE [LARGE SCALE GENOMIC DNA]</scope>
    <source>
        <strain evidence="2 3">42-50</strain>
    </source>
</reference>
<dbReference type="PANTHER" id="PTHR12110:SF41">
    <property type="entry name" value="INOSOSE DEHYDRATASE"/>
    <property type="match status" value="1"/>
</dbReference>
<dbReference type="EMBL" id="RZNJ01000002">
    <property type="protein sequence ID" value="RUT32598.1"/>
    <property type="molecule type" value="Genomic_DNA"/>
</dbReference>
<evidence type="ECO:0000313" key="2">
    <source>
        <dbReference type="EMBL" id="RUT32598.1"/>
    </source>
</evidence>
<evidence type="ECO:0000259" key="1">
    <source>
        <dbReference type="Pfam" id="PF01261"/>
    </source>
</evidence>
<dbReference type="InterPro" id="IPR050312">
    <property type="entry name" value="IolE/XylAMocC-like"/>
</dbReference>
<accession>A0A433XF76</accession>
<evidence type="ECO:0000313" key="3">
    <source>
        <dbReference type="Proteomes" id="UP000281547"/>
    </source>
</evidence>
<organism evidence="2 3">
    <name type="scientific">Arsenicitalea aurantiaca</name>
    <dbReference type="NCBI Taxonomy" id="1783274"/>
    <lineage>
        <taxon>Bacteria</taxon>
        <taxon>Pseudomonadati</taxon>
        <taxon>Pseudomonadota</taxon>
        <taxon>Alphaproteobacteria</taxon>
        <taxon>Hyphomicrobiales</taxon>
        <taxon>Devosiaceae</taxon>
        <taxon>Arsenicitalea</taxon>
    </lineage>
</organism>
<dbReference type="PANTHER" id="PTHR12110">
    <property type="entry name" value="HYDROXYPYRUVATE ISOMERASE"/>
    <property type="match status" value="1"/>
</dbReference>
<feature type="domain" description="Xylose isomerase-like TIM barrel" evidence="1">
    <location>
        <begin position="20"/>
        <end position="247"/>
    </location>
</feature>
<dbReference type="Proteomes" id="UP000281547">
    <property type="component" value="Unassembled WGS sequence"/>
</dbReference>
<proteinExistence type="predicted"/>
<dbReference type="AlphaFoldDB" id="A0A433XF76"/>
<dbReference type="InterPro" id="IPR013022">
    <property type="entry name" value="Xyl_isomerase-like_TIM-brl"/>
</dbReference>
<gene>
    <name evidence="2" type="ORF">EMQ25_05460</name>
</gene>
<name>A0A433XF76_9HYPH</name>
<dbReference type="SUPFAM" id="SSF51658">
    <property type="entry name" value="Xylose isomerase-like"/>
    <property type="match status" value="1"/>
</dbReference>
<protein>
    <submittedName>
        <fullName evidence="2">Sugar phosphate isomerase/epimerase</fullName>
    </submittedName>
</protein>
<dbReference type="InterPro" id="IPR036237">
    <property type="entry name" value="Xyl_isomerase-like_sf"/>
</dbReference>
<dbReference type="Pfam" id="PF01261">
    <property type="entry name" value="AP_endonuc_2"/>
    <property type="match status" value="1"/>
</dbReference>
<sequence length="251" mass="27726">MHLSFQLYSARNFPPLEDVFALLARLGYRQVEGYGGLYEDPGTLAATLARNGLAMPTGHFGLDMLEDHSRAIAAARALGVKTLYCPAVPQPLWSQPEADWVRLAERLEALSAIYRAEGFGFGWHNHHFEFWPTESGRLPMDILLQGAPSIEWEIDIAWVVRGGADPFDWIGRYGDRITAAHFKDLAPEGEAIDEDGWADPGHGRLDWPALKAALESQATIAHMVAEHDNPNDLGRFASRALATAETLGVLR</sequence>
<dbReference type="Gene3D" id="3.20.20.150">
    <property type="entry name" value="Divalent-metal-dependent TIM barrel enzymes"/>
    <property type="match status" value="1"/>
</dbReference>
<comment type="caution">
    <text evidence="2">The sequence shown here is derived from an EMBL/GenBank/DDBJ whole genome shotgun (WGS) entry which is preliminary data.</text>
</comment>
<keyword evidence="2" id="KW-0413">Isomerase</keyword>
<dbReference type="RefSeq" id="WP_127187555.1">
    <property type="nucleotide sequence ID" value="NZ_RZNJ01000002.1"/>
</dbReference>
<dbReference type="GO" id="GO:0016853">
    <property type="term" value="F:isomerase activity"/>
    <property type="evidence" value="ECO:0007669"/>
    <property type="project" value="UniProtKB-KW"/>
</dbReference>
<dbReference type="OrthoDB" id="9798407at2"/>